<evidence type="ECO:0000313" key="2">
    <source>
        <dbReference type="EMBL" id="CAH9112580.1"/>
    </source>
</evidence>
<feature type="region of interest" description="Disordered" evidence="1">
    <location>
        <begin position="82"/>
        <end position="114"/>
    </location>
</feature>
<sequence>MKDLMVGQPRKYNKSRAKNPNFKFARFSLYGFPQVLQVWAYESLPALGSAFAQRVGNSEIPFLNWKADGFYHASSIYDEVFKDDDAQESEDDEVKDEHEEEDEADSHEDEHEEVQVDLNEAYESVINTCIFNLSKYLFVTH</sequence>
<keyword evidence="3" id="KW-1185">Reference proteome</keyword>
<accession>A0AAV0DYC0</accession>
<comment type="caution">
    <text evidence="2">The sequence shown here is derived from an EMBL/GenBank/DDBJ whole genome shotgun (WGS) entry which is preliminary data.</text>
</comment>
<reference evidence="2" key="1">
    <citation type="submission" date="2022-07" db="EMBL/GenBank/DDBJ databases">
        <authorList>
            <person name="Macas J."/>
            <person name="Novak P."/>
            <person name="Neumann P."/>
        </authorList>
    </citation>
    <scope>NUCLEOTIDE SEQUENCE</scope>
</reference>
<evidence type="ECO:0000313" key="3">
    <source>
        <dbReference type="Proteomes" id="UP001152523"/>
    </source>
</evidence>
<proteinExistence type="predicted"/>
<dbReference type="Proteomes" id="UP001152523">
    <property type="component" value="Unassembled WGS sequence"/>
</dbReference>
<gene>
    <name evidence="2" type="ORF">CEPIT_LOCUS19999</name>
</gene>
<organism evidence="2 3">
    <name type="scientific">Cuscuta epithymum</name>
    <dbReference type="NCBI Taxonomy" id="186058"/>
    <lineage>
        <taxon>Eukaryota</taxon>
        <taxon>Viridiplantae</taxon>
        <taxon>Streptophyta</taxon>
        <taxon>Embryophyta</taxon>
        <taxon>Tracheophyta</taxon>
        <taxon>Spermatophyta</taxon>
        <taxon>Magnoliopsida</taxon>
        <taxon>eudicotyledons</taxon>
        <taxon>Gunneridae</taxon>
        <taxon>Pentapetalae</taxon>
        <taxon>asterids</taxon>
        <taxon>lamiids</taxon>
        <taxon>Solanales</taxon>
        <taxon>Convolvulaceae</taxon>
        <taxon>Cuscuteae</taxon>
        <taxon>Cuscuta</taxon>
        <taxon>Cuscuta subgen. Cuscuta</taxon>
    </lineage>
</organism>
<feature type="compositionally biased region" description="Acidic residues" evidence="1">
    <location>
        <begin position="85"/>
        <end position="112"/>
    </location>
</feature>
<evidence type="ECO:0000256" key="1">
    <source>
        <dbReference type="SAM" id="MobiDB-lite"/>
    </source>
</evidence>
<dbReference type="AlphaFoldDB" id="A0AAV0DYC0"/>
<dbReference type="EMBL" id="CAMAPF010000198">
    <property type="protein sequence ID" value="CAH9112580.1"/>
    <property type="molecule type" value="Genomic_DNA"/>
</dbReference>
<name>A0AAV0DYC0_9ASTE</name>
<protein>
    <submittedName>
        <fullName evidence="2">Uncharacterized protein</fullName>
    </submittedName>
</protein>